<reference evidence="10" key="1">
    <citation type="submission" date="2025-08" db="UniProtKB">
        <authorList>
            <consortium name="RefSeq"/>
        </authorList>
    </citation>
    <scope>IDENTIFICATION</scope>
    <source>
        <tissue evidence="10">Young leaves</tissue>
    </source>
</reference>
<dbReference type="AlphaFoldDB" id="A0A8B8ZY58"/>
<feature type="region of interest" description="Disordered" evidence="7">
    <location>
        <begin position="192"/>
        <end position="234"/>
    </location>
</feature>
<keyword evidence="3" id="KW-0808">Transferase</keyword>
<evidence type="ECO:0000256" key="5">
    <source>
        <dbReference type="ARBA" id="ARBA00022786"/>
    </source>
</evidence>
<evidence type="ECO:0000313" key="10">
    <source>
        <dbReference type="RefSeq" id="XP_038976239.1"/>
    </source>
</evidence>
<dbReference type="SUPFAM" id="SSF54495">
    <property type="entry name" value="UBC-like"/>
    <property type="match status" value="1"/>
</dbReference>
<comment type="pathway">
    <text evidence="2">Protein modification; protein ubiquitination.</text>
</comment>
<dbReference type="Pfam" id="PF00179">
    <property type="entry name" value="UQ_con"/>
    <property type="match status" value="1"/>
</dbReference>
<dbReference type="InterPro" id="IPR016135">
    <property type="entry name" value="UBQ-conjugating_enzyme/RWD"/>
</dbReference>
<evidence type="ECO:0000313" key="9">
    <source>
        <dbReference type="Proteomes" id="UP000228380"/>
    </source>
</evidence>
<dbReference type="GeneID" id="120107138"/>
<feature type="compositionally biased region" description="Basic and acidic residues" evidence="7">
    <location>
        <begin position="219"/>
        <end position="234"/>
    </location>
</feature>
<dbReference type="Proteomes" id="UP000228380">
    <property type="component" value="Unplaced"/>
</dbReference>
<accession>A0A8B8ZY58</accession>
<sequence>MSSSTSLPSSGVGGGGGPWPSMTSVTSSGKRIQKEMLELNADPPADCSAGPKGDNLYHWVSTMIGPQGSPYEGGIFFLDIMFPPDYPFNPPKVTFKTRIYHCNVNSAGNLNLDILKDGWSPALTISKVLLAIKSIITNPDPYTRPFVKQLAPPHLSFKLHIKHSIAPALLKEHTSRCSGGLLASRTMASQCEPIKQRRYDPSMSRRTRKPTSTTTTKSSQDEDKELQKKNNDGFHRVSLKELMKESNAEKAENGTEAESGTVRDNVDGMKLMAAAAGGGGEKSLPIVRKQGEGMEGAKMAGLVTRYAKVLNHLIKVKRSSKKKNVVQLLM</sequence>
<keyword evidence="6" id="KW-0067">ATP-binding</keyword>
<evidence type="ECO:0000256" key="3">
    <source>
        <dbReference type="ARBA" id="ARBA00022679"/>
    </source>
</evidence>
<dbReference type="PROSITE" id="PS50127">
    <property type="entry name" value="UBC_2"/>
    <property type="match status" value="1"/>
</dbReference>
<dbReference type="KEGG" id="pda:120107138"/>
<organism evidence="9 10">
    <name type="scientific">Phoenix dactylifera</name>
    <name type="common">Date palm</name>
    <dbReference type="NCBI Taxonomy" id="42345"/>
    <lineage>
        <taxon>Eukaryota</taxon>
        <taxon>Viridiplantae</taxon>
        <taxon>Streptophyta</taxon>
        <taxon>Embryophyta</taxon>
        <taxon>Tracheophyta</taxon>
        <taxon>Spermatophyta</taxon>
        <taxon>Magnoliopsida</taxon>
        <taxon>Liliopsida</taxon>
        <taxon>Arecaceae</taxon>
        <taxon>Coryphoideae</taxon>
        <taxon>Phoeniceae</taxon>
        <taxon>Phoenix</taxon>
    </lineage>
</organism>
<evidence type="ECO:0000256" key="7">
    <source>
        <dbReference type="SAM" id="MobiDB-lite"/>
    </source>
</evidence>
<evidence type="ECO:0000256" key="4">
    <source>
        <dbReference type="ARBA" id="ARBA00022741"/>
    </source>
</evidence>
<keyword evidence="9" id="KW-1185">Reference proteome</keyword>
<dbReference type="GO" id="GO:0061631">
    <property type="term" value="F:ubiquitin conjugating enzyme activity"/>
    <property type="evidence" value="ECO:0007669"/>
    <property type="project" value="UniProtKB-EC"/>
</dbReference>
<name>A0A8B8ZY58_PHODC</name>
<evidence type="ECO:0000256" key="2">
    <source>
        <dbReference type="ARBA" id="ARBA00004906"/>
    </source>
</evidence>
<dbReference type="FunFam" id="3.10.110.10:FF:000101">
    <property type="entry name" value="Ubiquitin-conjugating enzyme E2 D2"/>
    <property type="match status" value="1"/>
</dbReference>
<dbReference type="InterPro" id="IPR000608">
    <property type="entry name" value="UBC"/>
</dbReference>
<feature type="domain" description="UBC core" evidence="8">
    <location>
        <begin position="27"/>
        <end position="179"/>
    </location>
</feature>
<dbReference type="Gene3D" id="3.10.110.10">
    <property type="entry name" value="Ubiquitin Conjugating Enzyme"/>
    <property type="match status" value="1"/>
</dbReference>
<keyword evidence="5" id="KW-0833">Ubl conjugation pathway</keyword>
<dbReference type="PANTHER" id="PTHR24068">
    <property type="entry name" value="UBIQUITIN-CONJUGATING ENZYME E2"/>
    <property type="match status" value="1"/>
</dbReference>
<evidence type="ECO:0000259" key="8">
    <source>
        <dbReference type="PROSITE" id="PS50127"/>
    </source>
</evidence>
<feature type="compositionally biased region" description="Low complexity" evidence="7">
    <location>
        <begin position="1"/>
        <end position="10"/>
    </location>
</feature>
<dbReference type="OrthoDB" id="7851174at2759"/>
<dbReference type="SMART" id="SM00212">
    <property type="entry name" value="UBCc"/>
    <property type="match status" value="1"/>
</dbReference>
<dbReference type="GO" id="GO:0005524">
    <property type="term" value="F:ATP binding"/>
    <property type="evidence" value="ECO:0007669"/>
    <property type="project" value="UniProtKB-KW"/>
</dbReference>
<protein>
    <submittedName>
        <fullName evidence="10">Ubiquitin-conjugating enzyme E2 S-like isoform X1</fullName>
    </submittedName>
</protein>
<evidence type="ECO:0000256" key="1">
    <source>
        <dbReference type="ARBA" id="ARBA00000485"/>
    </source>
</evidence>
<proteinExistence type="predicted"/>
<keyword evidence="4" id="KW-0547">Nucleotide-binding</keyword>
<gene>
    <name evidence="10" type="primary">LOC120107138</name>
</gene>
<dbReference type="RefSeq" id="XP_038976239.1">
    <property type="nucleotide sequence ID" value="XM_039120311.1"/>
</dbReference>
<evidence type="ECO:0000256" key="6">
    <source>
        <dbReference type="ARBA" id="ARBA00022840"/>
    </source>
</evidence>
<feature type="region of interest" description="Disordered" evidence="7">
    <location>
        <begin position="1"/>
        <end position="27"/>
    </location>
</feature>
<comment type="catalytic activity">
    <reaction evidence="1">
        <text>S-ubiquitinyl-[E1 ubiquitin-activating enzyme]-L-cysteine + [E2 ubiquitin-conjugating enzyme]-L-cysteine = [E1 ubiquitin-activating enzyme]-L-cysteine + S-ubiquitinyl-[E2 ubiquitin-conjugating enzyme]-L-cysteine.</text>
        <dbReference type="EC" id="2.3.2.23"/>
    </reaction>
</comment>